<sequence length="62" mass="7501">MLVSKEEHDQENGQWSEEKKKVIVYQKQLQLNYVQMFRKNEVLEAEVEQLTLELESRDMKVC</sequence>
<keyword evidence="2" id="KW-0963">Cytoplasm</keyword>
<dbReference type="AlphaFoldDB" id="A0A9D4F2N1"/>
<dbReference type="PANTHER" id="PTHR19354">
    <property type="entry name" value="ZIPPER PUTATIVE TUMOR SUPPRESSOR 2 HOMOLOG-LIKE PROTEIN-RELATED"/>
    <property type="match status" value="1"/>
</dbReference>
<proteinExistence type="predicted"/>
<comment type="subcellular location">
    <subcellularLocation>
        <location evidence="1">Cytoplasm</location>
    </subcellularLocation>
</comment>
<reference evidence="5" key="1">
    <citation type="journal article" date="2019" name="bioRxiv">
        <title>The Genome of the Zebra Mussel, Dreissena polymorpha: A Resource for Invasive Species Research.</title>
        <authorList>
            <person name="McCartney M.A."/>
            <person name="Auch B."/>
            <person name="Kono T."/>
            <person name="Mallez S."/>
            <person name="Zhang Y."/>
            <person name="Obille A."/>
            <person name="Becker A."/>
            <person name="Abrahante J.E."/>
            <person name="Garbe J."/>
            <person name="Badalamenti J.P."/>
            <person name="Herman A."/>
            <person name="Mangelson H."/>
            <person name="Liachko I."/>
            <person name="Sullivan S."/>
            <person name="Sone E.D."/>
            <person name="Koren S."/>
            <person name="Silverstein K.A.T."/>
            <person name="Beckman K.B."/>
            <person name="Gohl D.M."/>
        </authorList>
    </citation>
    <scope>NUCLEOTIDE SEQUENCE</scope>
    <source>
        <strain evidence="5">Duluth1</strain>
        <tissue evidence="5">Whole animal</tissue>
    </source>
</reference>
<dbReference type="PANTHER" id="PTHR19354:SF2">
    <property type="entry name" value="LEUCINE-RICH REPEAT-CONTAINING PROTEIN DDB_G0290503"/>
    <property type="match status" value="1"/>
</dbReference>
<reference evidence="5" key="2">
    <citation type="submission" date="2020-11" db="EMBL/GenBank/DDBJ databases">
        <authorList>
            <person name="McCartney M.A."/>
            <person name="Auch B."/>
            <person name="Kono T."/>
            <person name="Mallez S."/>
            <person name="Becker A."/>
            <person name="Gohl D.M."/>
            <person name="Silverstein K.A.T."/>
            <person name="Koren S."/>
            <person name="Bechman K.B."/>
            <person name="Herman A."/>
            <person name="Abrahante J.E."/>
            <person name="Garbe J."/>
        </authorList>
    </citation>
    <scope>NUCLEOTIDE SEQUENCE</scope>
    <source>
        <strain evidence="5">Duluth1</strain>
        <tissue evidence="5">Whole animal</tissue>
    </source>
</reference>
<evidence type="ECO:0000256" key="3">
    <source>
        <dbReference type="ARBA" id="ARBA00023054"/>
    </source>
</evidence>
<evidence type="ECO:0000256" key="4">
    <source>
        <dbReference type="SAM" id="Coils"/>
    </source>
</evidence>
<gene>
    <name evidence="5" type="ORF">DPMN_166740</name>
</gene>
<evidence type="ECO:0000313" key="5">
    <source>
        <dbReference type="EMBL" id="KAH3788595.1"/>
    </source>
</evidence>
<accession>A0A9D4F2N1</accession>
<dbReference type="Proteomes" id="UP000828390">
    <property type="component" value="Unassembled WGS sequence"/>
</dbReference>
<dbReference type="EMBL" id="JAIWYP010000008">
    <property type="protein sequence ID" value="KAH3788595.1"/>
    <property type="molecule type" value="Genomic_DNA"/>
</dbReference>
<name>A0A9D4F2N1_DREPO</name>
<comment type="caution">
    <text evidence="5">The sequence shown here is derived from an EMBL/GenBank/DDBJ whole genome shotgun (WGS) entry which is preliminary data.</text>
</comment>
<organism evidence="5 6">
    <name type="scientific">Dreissena polymorpha</name>
    <name type="common">Zebra mussel</name>
    <name type="synonym">Mytilus polymorpha</name>
    <dbReference type="NCBI Taxonomy" id="45954"/>
    <lineage>
        <taxon>Eukaryota</taxon>
        <taxon>Metazoa</taxon>
        <taxon>Spiralia</taxon>
        <taxon>Lophotrochozoa</taxon>
        <taxon>Mollusca</taxon>
        <taxon>Bivalvia</taxon>
        <taxon>Autobranchia</taxon>
        <taxon>Heteroconchia</taxon>
        <taxon>Euheterodonta</taxon>
        <taxon>Imparidentia</taxon>
        <taxon>Neoheterodontei</taxon>
        <taxon>Myida</taxon>
        <taxon>Dreissenoidea</taxon>
        <taxon>Dreissenidae</taxon>
        <taxon>Dreissena</taxon>
    </lineage>
</organism>
<dbReference type="Pfam" id="PF06818">
    <property type="entry name" value="Fez1"/>
    <property type="match status" value="1"/>
</dbReference>
<evidence type="ECO:0000256" key="1">
    <source>
        <dbReference type="ARBA" id="ARBA00004496"/>
    </source>
</evidence>
<dbReference type="InterPro" id="IPR045329">
    <property type="entry name" value="LZTS"/>
</dbReference>
<keyword evidence="3 4" id="KW-0175">Coiled coil</keyword>
<protein>
    <submittedName>
        <fullName evidence="5">Uncharacterized protein</fullName>
    </submittedName>
</protein>
<evidence type="ECO:0000256" key="2">
    <source>
        <dbReference type="ARBA" id="ARBA00022490"/>
    </source>
</evidence>
<evidence type="ECO:0000313" key="6">
    <source>
        <dbReference type="Proteomes" id="UP000828390"/>
    </source>
</evidence>
<keyword evidence="6" id="KW-1185">Reference proteome</keyword>
<feature type="coiled-coil region" evidence="4">
    <location>
        <begin position="33"/>
        <end position="60"/>
    </location>
</feature>
<dbReference type="GO" id="GO:0005737">
    <property type="term" value="C:cytoplasm"/>
    <property type="evidence" value="ECO:0007669"/>
    <property type="project" value="UniProtKB-SubCell"/>
</dbReference>